<keyword evidence="2" id="KW-1185">Reference proteome</keyword>
<dbReference type="SUPFAM" id="SSF53590">
    <property type="entry name" value="Nucleoside hydrolase"/>
    <property type="match status" value="1"/>
</dbReference>
<comment type="caution">
    <text evidence="1">The sequence shown here is derived from an EMBL/GenBank/DDBJ whole genome shotgun (WGS) entry which is preliminary data.</text>
</comment>
<evidence type="ECO:0000313" key="2">
    <source>
        <dbReference type="Proteomes" id="UP000597338"/>
    </source>
</evidence>
<proteinExistence type="predicted"/>
<evidence type="ECO:0008006" key="3">
    <source>
        <dbReference type="Google" id="ProtNLM"/>
    </source>
</evidence>
<reference evidence="2" key="1">
    <citation type="journal article" date="2019" name="Int. J. Syst. Evol. Microbiol.">
        <title>The Global Catalogue of Microorganisms (GCM) 10K type strain sequencing project: providing services to taxonomists for standard genome sequencing and annotation.</title>
        <authorList>
            <consortium name="The Broad Institute Genomics Platform"/>
            <consortium name="The Broad Institute Genome Sequencing Center for Infectious Disease"/>
            <person name="Wu L."/>
            <person name="Ma J."/>
        </authorList>
    </citation>
    <scope>NUCLEOTIDE SEQUENCE [LARGE SCALE GENOMIC DNA]</scope>
    <source>
        <strain evidence="2">CGMCC 1.15342</strain>
    </source>
</reference>
<dbReference type="PANTHER" id="PTHR43264">
    <property type="match status" value="1"/>
</dbReference>
<dbReference type="Gene3D" id="3.90.245.10">
    <property type="entry name" value="Ribonucleoside hydrolase-like"/>
    <property type="match status" value="1"/>
</dbReference>
<accession>A0ABQ1MT53</accession>
<organism evidence="1 2">
    <name type="scientific">Parapedobacter defluvii</name>
    <dbReference type="NCBI Taxonomy" id="2045106"/>
    <lineage>
        <taxon>Bacteria</taxon>
        <taxon>Pseudomonadati</taxon>
        <taxon>Bacteroidota</taxon>
        <taxon>Sphingobacteriia</taxon>
        <taxon>Sphingobacteriales</taxon>
        <taxon>Sphingobacteriaceae</taxon>
        <taxon>Parapedobacter</taxon>
    </lineage>
</organism>
<protein>
    <recommendedName>
        <fullName evidence="3">Inosine-uridine nucleoside N-ribohydrolase</fullName>
    </recommendedName>
</protein>
<sequence length="323" mass="36196">MKPKKNTCKMIFLMIAWIVIPLGMSAQINVIFDTDIGSDCDDAGAMAVLHKLADRGEVNIIGVMFSSNANRYGVGACHAINTYYGRPDIPIGQYMGEDEIGDPNDSYSALIARATDKYGHSLVDSTTEIVSLYKKLLADQTDSSVTLVSVGHPVALFHLIRDPQGMDLVKRKVTKWVAMTHTDRIPQNDWNFGRNGTDKYIKELLKRWPTDAYFSGAGEDIITGNRKLPNTGDRNPVKAAYEFWPGNALKNGRSSWDQIAVLFAVRPEYFNIEPGCLRQNDNMETFWTTAIDPDLTKRFKVVPRIPKDTLEDTIETLMAENPR</sequence>
<gene>
    <name evidence="1" type="ORF">GCM10011386_43290</name>
</gene>
<dbReference type="EMBL" id="BMIK01000024">
    <property type="protein sequence ID" value="GGC46386.1"/>
    <property type="molecule type" value="Genomic_DNA"/>
</dbReference>
<dbReference type="InterPro" id="IPR036452">
    <property type="entry name" value="Ribo_hydro-like"/>
</dbReference>
<evidence type="ECO:0000313" key="1">
    <source>
        <dbReference type="EMBL" id="GGC46386.1"/>
    </source>
</evidence>
<dbReference type="Proteomes" id="UP000597338">
    <property type="component" value="Unassembled WGS sequence"/>
</dbReference>
<dbReference type="PANTHER" id="PTHR43264:SF1">
    <property type="entry name" value="INOSINE_URIDINE-PREFERRING NUCLEOSIDE HYDROLASE DOMAIN-CONTAINING PROTEIN"/>
    <property type="match status" value="1"/>
</dbReference>
<name>A0ABQ1MT53_9SPHI</name>